<evidence type="ECO:0000313" key="3">
    <source>
        <dbReference type="EMBL" id="NYD36264.1"/>
    </source>
</evidence>
<protein>
    <submittedName>
        <fullName evidence="3">Uncharacterized protein</fullName>
    </submittedName>
</protein>
<dbReference type="Proteomes" id="UP000535890">
    <property type="component" value="Unassembled WGS sequence"/>
</dbReference>
<keyword evidence="4" id="KW-1185">Reference proteome</keyword>
<evidence type="ECO:0000256" key="2">
    <source>
        <dbReference type="SAM" id="SignalP"/>
    </source>
</evidence>
<comment type="caution">
    <text evidence="3">The sequence shown here is derived from an EMBL/GenBank/DDBJ whole genome shotgun (WGS) entry which is preliminary data.</text>
</comment>
<dbReference type="RefSeq" id="WP_179793966.1">
    <property type="nucleotide sequence ID" value="NZ_BAABHP010000007.1"/>
</dbReference>
<feature type="chain" id="PRO_5038385324" evidence="2">
    <location>
        <begin position="18"/>
        <end position="161"/>
    </location>
</feature>
<evidence type="ECO:0000256" key="1">
    <source>
        <dbReference type="SAM" id="MobiDB-lite"/>
    </source>
</evidence>
<evidence type="ECO:0000313" key="4">
    <source>
        <dbReference type="Proteomes" id="UP000535890"/>
    </source>
</evidence>
<sequence length="161" mass="16177">MRALPMIVMLSVALVLAAGCGSTPTPEPAPSSAPTPATVPTGAPPGTSTPAVPVDPLIAQPPPGGTALDPARVTTTGLPAGLPTLVWTTGPRTLGVYGRAGGCTEATAAVVDQTADAVTVRVTQTSTSTGPCTRELRYPAFELPLDADLGQRRVVITGEVR</sequence>
<dbReference type="AlphaFoldDB" id="A0A7Y9J676"/>
<name>A0A7Y9J676_9PSEU</name>
<proteinExistence type="predicted"/>
<feature type="compositionally biased region" description="Low complexity" evidence="1">
    <location>
        <begin position="34"/>
        <end position="54"/>
    </location>
</feature>
<feature type="region of interest" description="Disordered" evidence="1">
    <location>
        <begin position="21"/>
        <end position="74"/>
    </location>
</feature>
<dbReference type="PROSITE" id="PS51257">
    <property type="entry name" value="PROKAR_LIPOPROTEIN"/>
    <property type="match status" value="1"/>
</dbReference>
<keyword evidence="2" id="KW-0732">Signal</keyword>
<gene>
    <name evidence="3" type="ORF">BJ983_002366</name>
</gene>
<accession>A0A7Y9J676</accession>
<organism evidence="3 4">
    <name type="scientific">Actinomycetospora corticicola</name>
    <dbReference type="NCBI Taxonomy" id="663602"/>
    <lineage>
        <taxon>Bacteria</taxon>
        <taxon>Bacillati</taxon>
        <taxon>Actinomycetota</taxon>
        <taxon>Actinomycetes</taxon>
        <taxon>Pseudonocardiales</taxon>
        <taxon>Pseudonocardiaceae</taxon>
        <taxon>Actinomycetospora</taxon>
    </lineage>
</organism>
<feature type="signal peptide" evidence="2">
    <location>
        <begin position="1"/>
        <end position="17"/>
    </location>
</feature>
<reference evidence="3 4" key="1">
    <citation type="submission" date="2020-07" db="EMBL/GenBank/DDBJ databases">
        <title>Sequencing the genomes of 1000 actinobacteria strains.</title>
        <authorList>
            <person name="Klenk H.-P."/>
        </authorList>
    </citation>
    <scope>NUCLEOTIDE SEQUENCE [LARGE SCALE GENOMIC DNA]</scope>
    <source>
        <strain evidence="3 4">DSM 45772</strain>
    </source>
</reference>
<dbReference type="EMBL" id="JACCBN010000001">
    <property type="protein sequence ID" value="NYD36264.1"/>
    <property type="molecule type" value="Genomic_DNA"/>
</dbReference>